<feature type="region of interest" description="Disordered" evidence="1">
    <location>
        <begin position="1"/>
        <end position="32"/>
    </location>
</feature>
<organism evidence="2 3">
    <name type="scientific">Aspergillus eucalypticola (strain CBS 122712 / IBT 29274)</name>
    <dbReference type="NCBI Taxonomy" id="1448314"/>
    <lineage>
        <taxon>Eukaryota</taxon>
        <taxon>Fungi</taxon>
        <taxon>Dikarya</taxon>
        <taxon>Ascomycota</taxon>
        <taxon>Pezizomycotina</taxon>
        <taxon>Eurotiomycetes</taxon>
        <taxon>Eurotiomycetidae</taxon>
        <taxon>Eurotiales</taxon>
        <taxon>Aspergillaceae</taxon>
        <taxon>Aspergillus</taxon>
        <taxon>Aspergillus subgen. Circumdati</taxon>
    </lineage>
</organism>
<dbReference type="Proteomes" id="UP000246171">
    <property type="component" value="Unassembled WGS sequence"/>
</dbReference>
<reference evidence="2" key="1">
    <citation type="submission" date="2016-12" db="EMBL/GenBank/DDBJ databases">
        <title>The genomes of Aspergillus section Nigri reveals drivers in fungal speciation.</title>
        <authorList>
            <consortium name="DOE Joint Genome Institute"/>
            <person name="Vesth T.C."/>
            <person name="Nybo J."/>
            <person name="Theobald S."/>
            <person name="Brandl J."/>
            <person name="Frisvad J.C."/>
            <person name="Nielsen K.F."/>
            <person name="Lyhne E.K."/>
            <person name="Kogle M.E."/>
            <person name="Kuo A."/>
            <person name="Riley R."/>
            <person name="Clum A."/>
            <person name="Nolan M."/>
            <person name="Lipzen A."/>
            <person name="Salamov A."/>
            <person name="Henrissat B."/>
            <person name="Wiebenga A."/>
            <person name="De vries R.P."/>
            <person name="Grigoriev I.V."/>
            <person name="Mortensen U.H."/>
            <person name="Andersen M.R."/>
            <person name="Baker S.E."/>
        </authorList>
    </citation>
    <scope>NUCLEOTIDE SEQUENCE</scope>
    <source>
        <strain evidence="2">CBS 122712</strain>
    </source>
</reference>
<evidence type="ECO:0000313" key="2">
    <source>
        <dbReference type="EMBL" id="PWY82434.1"/>
    </source>
</evidence>
<evidence type="ECO:0000313" key="3">
    <source>
        <dbReference type="Proteomes" id="UP000246171"/>
    </source>
</evidence>
<evidence type="ECO:0000256" key="1">
    <source>
        <dbReference type="SAM" id="MobiDB-lite"/>
    </source>
</evidence>
<dbReference type="EMBL" id="MSFU01000003">
    <property type="protein sequence ID" value="PWY82434.1"/>
    <property type="molecule type" value="Genomic_DNA"/>
</dbReference>
<name>A0A317W714_ASPEC</name>
<dbReference type="VEuPathDB" id="FungiDB:BO83DRAFT_374919"/>
<feature type="compositionally biased region" description="Basic and acidic residues" evidence="1">
    <location>
        <begin position="10"/>
        <end position="25"/>
    </location>
</feature>
<accession>A0A317W714</accession>
<proteinExistence type="predicted"/>
<keyword evidence="3" id="KW-1185">Reference proteome</keyword>
<protein>
    <submittedName>
        <fullName evidence="2">Uncharacterized protein</fullName>
    </submittedName>
</protein>
<sequence>MSATQIDEMGVDRRAPTASEHRELGPHTPNCPGTGCLTCNGLQVRVESRRQLPGLQGTVP</sequence>
<dbReference type="RefSeq" id="XP_025392097.1">
    <property type="nucleotide sequence ID" value="XM_025530324.1"/>
</dbReference>
<gene>
    <name evidence="2" type="ORF">BO83DRAFT_374919</name>
</gene>
<comment type="caution">
    <text evidence="2">The sequence shown here is derived from an EMBL/GenBank/DDBJ whole genome shotgun (WGS) entry which is preliminary data.</text>
</comment>
<dbReference type="GeneID" id="37052286"/>
<dbReference type="AlphaFoldDB" id="A0A317W714"/>